<keyword evidence="19" id="KW-1185">Reference proteome</keyword>
<evidence type="ECO:0000256" key="2">
    <source>
        <dbReference type="ARBA" id="ARBA00004922"/>
    </source>
</evidence>
<reference evidence="18 19" key="1">
    <citation type="submission" date="2018-08" db="EMBL/GenBank/DDBJ databases">
        <title>Paenibacillus sp. M4BSY-1, whole genome shotgun sequence.</title>
        <authorList>
            <person name="Tuo L."/>
        </authorList>
    </citation>
    <scope>NUCLEOTIDE SEQUENCE [LARGE SCALE GENOMIC DNA]</scope>
    <source>
        <strain evidence="18 19">M4BSY-1</strain>
    </source>
</reference>
<feature type="transmembrane region" description="Helical" evidence="14">
    <location>
        <begin position="687"/>
        <end position="708"/>
    </location>
</feature>
<feature type="transmembrane region" description="Helical" evidence="14">
    <location>
        <begin position="946"/>
        <end position="964"/>
    </location>
</feature>
<dbReference type="Gene3D" id="2.60.120.260">
    <property type="entry name" value="Galactose-binding domain-like"/>
    <property type="match status" value="2"/>
</dbReference>
<dbReference type="InterPro" id="IPR008979">
    <property type="entry name" value="Galactose-bd-like_sf"/>
</dbReference>
<feature type="transmembrane region" description="Helical" evidence="14">
    <location>
        <begin position="443"/>
        <end position="463"/>
    </location>
</feature>
<feature type="domain" description="ArnT-like N-terminal" evidence="16">
    <location>
        <begin position="895"/>
        <end position="1077"/>
    </location>
</feature>
<dbReference type="InterPro" id="IPR003342">
    <property type="entry name" value="ArnT-like_N"/>
</dbReference>
<feature type="transmembrane region" description="Helical" evidence="14">
    <location>
        <begin position="252"/>
        <end position="269"/>
    </location>
</feature>
<feature type="transmembrane region" description="Helical" evidence="14">
    <location>
        <begin position="895"/>
        <end position="916"/>
    </location>
</feature>
<comment type="similarity">
    <text evidence="3">Belongs to the glycosyltransferase 39 family.</text>
</comment>
<dbReference type="GO" id="GO:0005886">
    <property type="term" value="C:plasma membrane"/>
    <property type="evidence" value="ECO:0007669"/>
    <property type="project" value="UniProtKB-SubCell"/>
</dbReference>
<comment type="subcellular location">
    <subcellularLocation>
        <location evidence="1">Cell membrane</location>
        <topology evidence="1">Multi-pass membrane protein</topology>
    </subcellularLocation>
</comment>
<keyword evidence="6 18" id="KW-0808">Transferase</keyword>
<feature type="transmembrane region" description="Helical" evidence="14">
    <location>
        <begin position="212"/>
        <end position="231"/>
    </location>
</feature>
<evidence type="ECO:0000313" key="18">
    <source>
        <dbReference type="EMBL" id="REK69376.1"/>
    </source>
</evidence>
<feature type="transmembrane region" description="Helical" evidence="14">
    <location>
        <begin position="332"/>
        <end position="352"/>
    </location>
</feature>
<evidence type="ECO:0000256" key="6">
    <source>
        <dbReference type="ARBA" id="ARBA00022679"/>
    </source>
</evidence>
<dbReference type="Pfam" id="PF02018">
    <property type="entry name" value="CBM_4_9"/>
    <property type="match status" value="1"/>
</dbReference>
<dbReference type="InterPro" id="IPR032421">
    <property type="entry name" value="PMT_4TMC"/>
</dbReference>
<evidence type="ECO:0000256" key="8">
    <source>
        <dbReference type="ARBA" id="ARBA00022801"/>
    </source>
</evidence>
<keyword evidence="5" id="KW-0328">Glycosyltransferase</keyword>
<proteinExistence type="inferred from homology"/>
<evidence type="ECO:0000256" key="9">
    <source>
        <dbReference type="ARBA" id="ARBA00022989"/>
    </source>
</evidence>
<dbReference type="AlphaFoldDB" id="A0A371P235"/>
<feature type="domain" description="CBM-cenC" evidence="15">
    <location>
        <begin position="31"/>
        <end position="113"/>
    </location>
</feature>
<keyword evidence="8" id="KW-0378">Hydrolase</keyword>
<evidence type="ECO:0000256" key="1">
    <source>
        <dbReference type="ARBA" id="ARBA00004651"/>
    </source>
</evidence>
<feature type="transmembrane region" description="Helical" evidence="14">
    <location>
        <begin position="1231"/>
        <end position="1258"/>
    </location>
</feature>
<keyword evidence="10 14" id="KW-0472">Membrane</keyword>
<protein>
    <recommendedName>
        <fullName evidence="12">Polyprenol-phosphate-mannose--protein mannosyltransferase</fullName>
    </recommendedName>
    <alternativeName>
        <fullName evidence="13">Protein O-mannosyltransferase</fullName>
    </alternativeName>
</protein>
<dbReference type="InterPro" id="IPR027005">
    <property type="entry name" value="PMT-like"/>
</dbReference>
<feature type="transmembrane region" description="Helical" evidence="14">
    <location>
        <begin position="1151"/>
        <end position="1168"/>
    </location>
</feature>
<evidence type="ECO:0000256" key="4">
    <source>
        <dbReference type="ARBA" id="ARBA00022475"/>
    </source>
</evidence>
<dbReference type="Proteomes" id="UP000261905">
    <property type="component" value="Unassembled WGS sequence"/>
</dbReference>
<dbReference type="PANTHER" id="PTHR10050">
    <property type="entry name" value="DOLICHYL-PHOSPHATE-MANNOSE--PROTEIN MANNOSYLTRANSFERASE"/>
    <property type="match status" value="1"/>
</dbReference>
<evidence type="ECO:0000259" key="15">
    <source>
        <dbReference type="Pfam" id="PF02018"/>
    </source>
</evidence>
<name>A0A371P235_9BACL</name>
<keyword evidence="7 14" id="KW-0812">Transmembrane</keyword>
<sequence>MIKMSKGFSRILAMMLLLFLLVPGIAVNAAGNLLINGDFEAAASEMPDGWKTEAWIDDSGVTQYGIDRNVFYSGKQSAYIHNSGDNHARLLQQVKVKSKTTYRISGYVKTEGVGNQATGAHLYVEGVAVHYPEFRDTNGTWAHLEFYGKTGKDQKEILVGASLGGYGSLHTGKAWFDDLKVEKVSEAPDGVEVFSLEQTASVGEESDGPQKVSILGMLIYTGLFSLLYAFVSTKLFRDRNLLEPRRSSVSTLLWISFAAALAMRIVLALRHEGYANDIALFMFWSEQAVREGLAGFYHTEMFVDYPPGYIYVLFALGHIKSWLGITGEAAALLLYKLPAIAADLGAAVVIFRAAARKLGAPVATGLAMLWLFNPAVILDSAAWGQVDSVFALVLSLSLLGIAEKRFGKAAVWYAIAALIKPQAFIFMPVLLLALLARKKWKNVAVTAYYGFGTFILLALPFFWSSGGLKALYELYKGTLSSYPYATLNAFNVYALNGANWKPLTESWLFLNYQLWGTLFVVVAVALAVWFSLAGKRREGEDRSFFIAMTLIAVVFILVTKMHERYMFPILLLSLFAFIQMRDRRILHIFYGFTVTNFFNMSYVLEYSKTTTNVVMDGVVLLVSISNIGLLLYMLYVGYDHYKRGRTLELLPVTAEDKKEADQRLLTSVIQERVTGDKNKRLLTRMDWIWIGALTAVYAAVALIGLGSMKGPETPWQPSSSGQSFYIDLGEEKHLERVTTFGGVGTGKFRLEFGLQPDEWTSPIEVDNNHVAVFAWRSQTVDLTARYVKLTATTTGFSLHEMGIYEAGSKVPLEIASIHDEQAGEPRRGNVAQLFDEQDLMIYGHNYMKGSYFDEIYHARTAYENLEGIVAYENTHPPLGKIIIALGIKLFGLNPFGWRIAGTLIGVAMVPIIYMTAKRLFGRTAYAALAAGLLAVDFMHFTQTRISTIDVYGVFFIMLMFHFMNKYMALSFYRTKLLATMVPLGLAGLFFGLGVASKWIVLYGGAGLAVMLGLSLWDRYKEYAAAKRMLRRKDDAAATLDSDALGRIVSVFPVYTIWTLAACLIFYIAIPAGIYALSYIPVLTVMSEGYTLKSLIDYQVHMYSYHSHLVSSHPFSSSWWEWPFMKRPVWYYSGGELAAGMKSTIVAMGNPLIWWTGIAAMLATMWISIKRRDKHVYMLWIAFLAQYVPWMLVPRETFLYHYFAMVPFVILSIVYLFQLAEERNPRIKKIRNGFVIAAAILFVLYYPALSGLTVPIWYIDLLRWFPSWVF</sequence>
<evidence type="ECO:0000313" key="19">
    <source>
        <dbReference type="Proteomes" id="UP000261905"/>
    </source>
</evidence>
<feature type="transmembrane region" description="Helical" evidence="14">
    <location>
        <begin position="565"/>
        <end position="581"/>
    </location>
</feature>
<dbReference type="InterPro" id="IPR018584">
    <property type="entry name" value="GT87"/>
</dbReference>
<dbReference type="Pfam" id="PF09594">
    <property type="entry name" value="GT87"/>
    <property type="match status" value="1"/>
</dbReference>
<feature type="domain" description="Protein O-mannosyl-transferase C-terminal four TM" evidence="17">
    <location>
        <begin position="1091"/>
        <end position="1267"/>
    </location>
</feature>
<feature type="transmembrane region" description="Helical" evidence="14">
    <location>
        <begin position="1056"/>
        <end position="1079"/>
    </location>
</feature>
<evidence type="ECO:0000256" key="11">
    <source>
        <dbReference type="ARBA" id="ARBA00024033"/>
    </source>
</evidence>
<feature type="transmembrane region" description="Helical" evidence="14">
    <location>
        <begin position="1198"/>
        <end position="1219"/>
    </location>
</feature>
<feature type="transmembrane region" description="Helical" evidence="14">
    <location>
        <begin position="412"/>
        <end position="436"/>
    </location>
</feature>
<evidence type="ECO:0000256" key="12">
    <source>
        <dbReference type="ARBA" id="ARBA00093617"/>
    </source>
</evidence>
<dbReference type="SUPFAM" id="SSF49785">
    <property type="entry name" value="Galactose-binding domain-like"/>
    <property type="match status" value="1"/>
</dbReference>
<feature type="transmembrane region" description="Helical" evidence="14">
    <location>
        <begin position="999"/>
        <end position="1019"/>
    </location>
</feature>
<gene>
    <name evidence="18" type="ORF">DX130_24780</name>
</gene>
<feature type="transmembrane region" description="Helical" evidence="14">
    <location>
        <begin position="618"/>
        <end position="638"/>
    </location>
</feature>
<evidence type="ECO:0000256" key="7">
    <source>
        <dbReference type="ARBA" id="ARBA00022692"/>
    </source>
</evidence>
<dbReference type="Pfam" id="PF16192">
    <property type="entry name" value="PMT_4TMC"/>
    <property type="match status" value="1"/>
</dbReference>
<dbReference type="GO" id="GO:0000030">
    <property type="term" value="F:mannosyltransferase activity"/>
    <property type="evidence" value="ECO:0007669"/>
    <property type="project" value="InterPro"/>
</dbReference>
<evidence type="ECO:0000256" key="3">
    <source>
        <dbReference type="ARBA" id="ARBA00007222"/>
    </source>
</evidence>
<feature type="transmembrane region" description="Helical" evidence="14">
    <location>
        <begin position="358"/>
        <end position="377"/>
    </location>
</feature>
<evidence type="ECO:0000259" key="17">
    <source>
        <dbReference type="Pfam" id="PF16192"/>
    </source>
</evidence>
<dbReference type="InterPro" id="IPR003305">
    <property type="entry name" value="CenC_carb-bd"/>
</dbReference>
<keyword evidence="9 14" id="KW-1133">Transmembrane helix</keyword>
<comment type="similarity">
    <text evidence="11">Belongs to the glycosyltransferase 87 family.</text>
</comment>
<accession>A0A371P235</accession>
<feature type="transmembrane region" description="Helical" evidence="14">
    <location>
        <begin position="512"/>
        <end position="532"/>
    </location>
</feature>
<evidence type="ECO:0000256" key="13">
    <source>
        <dbReference type="ARBA" id="ARBA00093644"/>
    </source>
</evidence>
<evidence type="ECO:0000256" key="10">
    <source>
        <dbReference type="ARBA" id="ARBA00023136"/>
    </source>
</evidence>
<dbReference type="OrthoDB" id="9776737at2"/>
<feature type="transmembrane region" description="Helical" evidence="14">
    <location>
        <begin position="1175"/>
        <end position="1192"/>
    </location>
</feature>
<evidence type="ECO:0000256" key="14">
    <source>
        <dbReference type="SAM" id="Phobius"/>
    </source>
</evidence>
<feature type="transmembrane region" description="Helical" evidence="14">
    <location>
        <begin position="976"/>
        <end position="993"/>
    </location>
</feature>
<dbReference type="EMBL" id="QUBQ01000008">
    <property type="protein sequence ID" value="REK69376.1"/>
    <property type="molecule type" value="Genomic_DNA"/>
</dbReference>
<dbReference type="GO" id="GO:0006493">
    <property type="term" value="P:protein O-linked glycosylation"/>
    <property type="evidence" value="ECO:0007669"/>
    <property type="project" value="InterPro"/>
</dbReference>
<evidence type="ECO:0000259" key="16">
    <source>
        <dbReference type="Pfam" id="PF02366"/>
    </source>
</evidence>
<feature type="transmembrane region" description="Helical" evidence="14">
    <location>
        <begin position="588"/>
        <end position="606"/>
    </location>
</feature>
<keyword evidence="4" id="KW-1003">Cell membrane</keyword>
<feature type="transmembrane region" description="Helical" evidence="14">
    <location>
        <begin position="923"/>
        <end position="940"/>
    </location>
</feature>
<feature type="transmembrane region" description="Helical" evidence="14">
    <location>
        <begin position="544"/>
        <end position="559"/>
    </location>
</feature>
<organism evidence="18 19">
    <name type="scientific">Paenibacillus paeoniae</name>
    <dbReference type="NCBI Taxonomy" id="2292705"/>
    <lineage>
        <taxon>Bacteria</taxon>
        <taxon>Bacillati</taxon>
        <taxon>Bacillota</taxon>
        <taxon>Bacilli</taxon>
        <taxon>Bacillales</taxon>
        <taxon>Paenibacillaceae</taxon>
        <taxon>Paenibacillus</taxon>
    </lineage>
</organism>
<dbReference type="GO" id="GO:0016798">
    <property type="term" value="F:hydrolase activity, acting on glycosyl bonds"/>
    <property type="evidence" value="ECO:0007669"/>
    <property type="project" value="InterPro"/>
</dbReference>
<evidence type="ECO:0000256" key="5">
    <source>
        <dbReference type="ARBA" id="ARBA00022676"/>
    </source>
</evidence>
<dbReference type="Pfam" id="PF02366">
    <property type="entry name" value="PMT"/>
    <property type="match status" value="1"/>
</dbReference>
<comment type="caution">
    <text evidence="18">The sequence shown here is derived from an EMBL/GenBank/DDBJ whole genome shotgun (WGS) entry which is preliminary data.</text>
</comment>
<comment type="pathway">
    <text evidence="2">Protein modification; protein glycosylation.</text>
</comment>